<dbReference type="Proteomes" id="UP000825935">
    <property type="component" value="Chromosome 25"/>
</dbReference>
<dbReference type="OrthoDB" id="2012664at2759"/>
<keyword evidence="2" id="KW-1185">Reference proteome</keyword>
<dbReference type="EMBL" id="CM035430">
    <property type="protein sequence ID" value="KAH7299190.1"/>
    <property type="molecule type" value="Genomic_DNA"/>
</dbReference>
<evidence type="ECO:0000313" key="2">
    <source>
        <dbReference type="Proteomes" id="UP000825935"/>
    </source>
</evidence>
<accession>A0A8T2RSN3</accession>
<organism evidence="1 2">
    <name type="scientific">Ceratopteris richardii</name>
    <name type="common">Triangle waterfern</name>
    <dbReference type="NCBI Taxonomy" id="49495"/>
    <lineage>
        <taxon>Eukaryota</taxon>
        <taxon>Viridiplantae</taxon>
        <taxon>Streptophyta</taxon>
        <taxon>Embryophyta</taxon>
        <taxon>Tracheophyta</taxon>
        <taxon>Polypodiopsida</taxon>
        <taxon>Polypodiidae</taxon>
        <taxon>Polypodiales</taxon>
        <taxon>Pteridineae</taxon>
        <taxon>Pteridaceae</taxon>
        <taxon>Parkerioideae</taxon>
        <taxon>Ceratopteris</taxon>
    </lineage>
</organism>
<protein>
    <submittedName>
        <fullName evidence="1">Uncharacterized protein</fullName>
    </submittedName>
</protein>
<sequence length="110" mass="12540">MQTIVSLEWLAWSGHTTKKAEMVLITCLSDSFWKEVEALVGVMQPLYSMLRIVDMEESSLGFVYEYMDRIGESLARCTSISLDMYAICILIMSHSNFSILIFITNDMSHA</sequence>
<proteinExistence type="predicted"/>
<comment type="caution">
    <text evidence="1">The sequence shown here is derived from an EMBL/GenBank/DDBJ whole genome shotgun (WGS) entry which is preliminary data.</text>
</comment>
<name>A0A8T2RSN3_CERRI</name>
<reference evidence="1" key="1">
    <citation type="submission" date="2021-08" db="EMBL/GenBank/DDBJ databases">
        <title>WGS assembly of Ceratopteris richardii.</title>
        <authorList>
            <person name="Marchant D.B."/>
            <person name="Chen G."/>
            <person name="Jenkins J."/>
            <person name="Shu S."/>
            <person name="Leebens-Mack J."/>
            <person name="Grimwood J."/>
            <person name="Schmutz J."/>
            <person name="Soltis P."/>
            <person name="Soltis D."/>
            <person name="Chen Z.-H."/>
        </authorList>
    </citation>
    <scope>NUCLEOTIDE SEQUENCE</scope>
    <source>
        <strain evidence="1">Whitten #5841</strain>
        <tissue evidence="1">Leaf</tissue>
    </source>
</reference>
<evidence type="ECO:0000313" key="1">
    <source>
        <dbReference type="EMBL" id="KAH7299190.1"/>
    </source>
</evidence>
<dbReference type="AlphaFoldDB" id="A0A8T2RSN3"/>
<gene>
    <name evidence="1" type="ORF">KP509_25G076600</name>
</gene>